<dbReference type="PRINTS" id="PR00944">
    <property type="entry name" value="CUEXPORT"/>
</dbReference>
<dbReference type="PANTHER" id="PTHR46594:SF4">
    <property type="entry name" value="P-TYPE CATION-TRANSPORTING ATPASE"/>
    <property type="match status" value="1"/>
</dbReference>
<dbReference type="Proteomes" id="UP000037175">
    <property type="component" value="Unassembled WGS sequence"/>
</dbReference>
<reference evidence="5" key="1">
    <citation type="submission" date="2015-07" db="EMBL/GenBank/DDBJ databases">
        <title>Complete Genome of Thermincola ferriacetica strain Z-0001T.</title>
        <authorList>
            <person name="Lusk B."/>
            <person name="Badalamenti J.P."/>
            <person name="Parameswaran P."/>
            <person name="Bond D.R."/>
            <person name="Torres C.I."/>
        </authorList>
    </citation>
    <scope>NUCLEOTIDE SEQUENCE [LARGE SCALE GENOMIC DNA]</scope>
    <source>
        <strain evidence="5">Z-0001</strain>
    </source>
</reference>
<dbReference type="AlphaFoldDB" id="A0A0L6W2K4"/>
<dbReference type="GO" id="GO:0005507">
    <property type="term" value="F:copper ion binding"/>
    <property type="evidence" value="ECO:0007669"/>
    <property type="project" value="InterPro"/>
</dbReference>
<dbReference type="InterPro" id="IPR000428">
    <property type="entry name" value="Cu-bd"/>
</dbReference>
<dbReference type="InterPro" id="IPR036163">
    <property type="entry name" value="HMA_dom_sf"/>
</dbReference>
<dbReference type="InterPro" id="IPR006121">
    <property type="entry name" value="HMA_dom"/>
</dbReference>
<organism evidence="4 5">
    <name type="scientific">Thermincola ferriacetica</name>
    <dbReference type="NCBI Taxonomy" id="281456"/>
    <lineage>
        <taxon>Bacteria</taxon>
        <taxon>Bacillati</taxon>
        <taxon>Bacillota</taxon>
        <taxon>Clostridia</taxon>
        <taxon>Eubacteriales</taxon>
        <taxon>Thermincolaceae</taxon>
        <taxon>Thermincola</taxon>
    </lineage>
</organism>
<name>A0A0L6W2K4_9FIRM</name>
<dbReference type="NCBIfam" id="TIGR00003">
    <property type="entry name" value="copper ion binding protein"/>
    <property type="match status" value="1"/>
</dbReference>
<protein>
    <recommendedName>
        <fullName evidence="1">Copper chaperone CopZ</fullName>
    </recommendedName>
</protein>
<dbReference type="PANTHER" id="PTHR46594">
    <property type="entry name" value="P-TYPE CATION-TRANSPORTING ATPASE"/>
    <property type="match status" value="1"/>
</dbReference>
<evidence type="ECO:0000313" key="4">
    <source>
        <dbReference type="EMBL" id="KNZ69770.1"/>
    </source>
</evidence>
<dbReference type="SUPFAM" id="SSF55008">
    <property type="entry name" value="HMA, heavy metal-associated domain"/>
    <property type="match status" value="1"/>
</dbReference>
<proteinExistence type="predicted"/>
<accession>A0A0L6W2K4</accession>
<dbReference type="Gene3D" id="3.30.70.100">
    <property type="match status" value="1"/>
</dbReference>
<evidence type="ECO:0000313" key="5">
    <source>
        <dbReference type="Proteomes" id="UP000037175"/>
    </source>
</evidence>
<dbReference type="FunFam" id="3.30.70.100:FF:000001">
    <property type="entry name" value="ATPase copper transporting beta"/>
    <property type="match status" value="1"/>
</dbReference>
<gene>
    <name evidence="4" type="ORF">Tfer_1588</name>
</gene>
<sequence length="68" mass="7484">MTSTIFTVEGVACQHCKKAVEMALQTLEGVKNASLNLEAKTVDIEFDPRITNEQRLKDAIKDAGYAVK</sequence>
<dbReference type="InterPro" id="IPR006122">
    <property type="entry name" value="HMA_Cu_ion-bd"/>
</dbReference>
<dbReference type="CDD" id="cd00371">
    <property type="entry name" value="HMA"/>
    <property type="match status" value="1"/>
</dbReference>
<dbReference type="Pfam" id="PF00403">
    <property type="entry name" value="HMA"/>
    <property type="match status" value="1"/>
</dbReference>
<evidence type="ECO:0000256" key="1">
    <source>
        <dbReference type="ARBA" id="ARBA00015313"/>
    </source>
</evidence>
<keyword evidence="5" id="KW-1185">Reference proteome</keyword>
<dbReference type="EMBL" id="LGTE01000009">
    <property type="protein sequence ID" value="KNZ69770.1"/>
    <property type="molecule type" value="Genomic_DNA"/>
</dbReference>
<feature type="domain" description="HMA" evidence="3">
    <location>
        <begin position="2"/>
        <end position="68"/>
    </location>
</feature>
<evidence type="ECO:0000256" key="2">
    <source>
        <dbReference type="ARBA" id="ARBA00022723"/>
    </source>
</evidence>
<evidence type="ECO:0000259" key="3">
    <source>
        <dbReference type="PROSITE" id="PS50846"/>
    </source>
</evidence>
<dbReference type="RefSeq" id="WP_013121755.1">
    <property type="nucleotide sequence ID" value="NZ_LGTE01000009.1"/>
</dbReference>
<dbReference type="GO" id="GO:0006825">
    <property type="term" value="P:copper ion transport"/>
    <property type="evidence" value="ECO:0007669"/>
    <property type="project" value="InterPro"/>
</dbReference>
<keyword evidence="2" id="KW-0479">Metal-binding</keyword>
<dbReference type="PROSITE" id="PS50846">
    <property type="entry name" value="HMA_2"/>
    <property type="match status" value="1"/>
</dbReference>
<comment type="caution">
    <text evidence="4">The sequence shown here is derived from an EMBL/GenBank/DDBJ whole genome shotgun (WGS) entry which is preliminary data.</text>
</comment>